<feature type="binding site" evidence="5">
    <location>
        <position position="98"/>
    </location>
    <ligand>
        <name>substrate</name>
    </ligand>
</feature>
<dbReference type="GO" id="GO:0000287">
    <property type="term" value="F:magnesium ion binding"/>
    <property type="evidence" value="ECO:0007669"/>
    <property type="project" value="TreeGrafter"/>
</dbReference>
<dbReference type="HOGENOM" id="CLU_044864_2_0_5"/>
<keyword evidence="9" id="KW-0456">Lyase</keyword>
<dbReference type="PANTHER" id="PTHR32308:SF10">
    <property type="entry name" value="CITRATE LYASE SUBUNIT BETA"/>
    <property type="match status" value="1"/>
</dbReference>
<evidence type="ECO:0000256" key="2">
    <source>
        <dbReference type="ARBA" id="ARBA00005568"/>
    </source>
</evidence>
<dbReference type="PIRSF" id="PIRSF015582">
    <property type="entry name" value="Cit_lyase_B"/>
    <property type="match status" value="1"/>
</dbReference>
<evidence type="ECO:0000256" key="7">
    <source>
        <dbReference type="SAM" id="MobiDB-lite"/>
    </source>
</evidence>
<dbReference type="Gene3D" id="3.20.20.60">
    <property type="entry name" value="Phosphoenolpyruvate-binding domains"/>
    <property type="match status" value="1"/>
</dbReference>
<accession>Q0FTS4</accession>
<dbReference type="SUPFAM" id="SSF51621">
    <property type="entry name" value="Phosphoenolpyruvate/pyruvate domain"/>
    <property type="match status" value="1"/>
</dbReference>
<feature type="binding site" evidence="6">
    <location>
        <position position="151"/>
    </location>
    <ligand>
        <name>Mg(2+)</name>
        <dbReference type="ChEBI" id="CHEBI:18420"/>
    </ligand>
</feature>
<dbReference type="AlphaFoldDB" id="Q0FTS4"/>
<evidence type="ECO:0000256" key="3">
    <source>
        <dbReference type="ARBA" id="ARBA00022723"/>
    </source>
</evidence>
<dbReference type="EMBL" id="AATQ01000005">
    <property type="protein sequence ID" value="EAU47675.1"/>
    <property type="molecule type" value="Genomic_DNA"/>
</dbReference>
<dbReference type="GO" id="GO:0016829">
    <property type="term" value="F:lyase activity"/>
    <property type="evidence" value="ECO:0007669"/>
    <property type="project" value="UniProtKB-KW"/>
</dbReference>
<dbReference type="InterPro" id="IPR015813">
    <property type="entry name" value="Pyrv/PenolPyrv_kinase-like_dom"/>
</dbReference>
<evidence type="ECO:0000259" key="8">
    <source>
        <dbReference type="Pfam" id="PF03328"/>
    </source>
</evidence>
<evidence type="ECO:0000313" key="10">
    <source>
        <dbReference type="Proteomes" id="UP000006230"/>
    </source>
</evidence>
<comment type="caution">
    <text evidence="9">The sequence shown here is derived from an EMBL/GenBank/DDBJ whole genome shotgun (WGS) entry which is preliminary data.</text>
</comment>
<evidence type="ECO:0000256" key="4">
    <source>
        <dbReference type="ARBA" id="ARBA00022842"/>
    </source>
</evidence>
<keyword evidence="4 6" id="KW-0460">Magnesium</keyword>
<comment type="cofactor">
    <cofactor evidence="1">
        <name>Mg(2+)</name>
        <dbReference type="ChEBI" id="CHEBI:18420"/>
    </cofactor>
</comment>
<evidence type="ECO:0000256" key="6">
    <source>
        <dbReference type="PIRSR" id="PIRSR015582-2"/>
    </source>
</evidence>
<dbReference type="OrthoDB" id="9800547at2"/>
<feature type="region of interest" description="Disordered" evidence="7">
    <location>
        <begin position="1"/>
        <end position="32"/>
    </location>
</feature>
<dbReference type="GO" id="GO:0006107">
    <property type="term" value="P:oxaloacetate metabolic process"/>
    <property type="evidence" value="ECO:0007669"/>
    <property type="project" value="TreeGrafter"/>
</dbReference>
<dbReference type="eggNOG" id="COG2301">
    <property type="taxonomic scope" value="Bacteria"/>
</dbReference>
<dbReference type="InterPro" id="IPR040442">
    <property type="entry name" value="Pyrv_kinase-like_dom_sf"/>
</dbReference>
<evidence type="ECO:0000313" key="9">
    <source>
        <dbReference type="EMBL" id="EAU47675.1"/>
    </source>
</evidence>
<name>Q0FTS4_SALBH</name>
<dbReference type="InterPro" id="IPR005000">
    <property type="entry name" value="Aldolase/citrate-lyase_domain"/>
</dbReference>
<organism evidence="9 10">
    <name type="scientific">Salipiger bermudensis (strain DSM 26914 / JCM 13377 / KCTC 12554 / HTCC2601)</name>
    <name type="common">Pelagibaca bermudensis</name>
    <dbReference type="NCBI Taxonomy" id="314265"/>
    <lineage>
        <taxon>Bacteria</taxon>
        <taxon>Pseudomonadati</taxon>
        <taxon>Pseudomonadota</taxon>
        <taxon>Alphaproteobacteria</taxon>
        <taxon>Rhodobacterales</taxon>
        <taxon>Roseobacteraceae</taxon>
        <taxon>Salipiger</taxon>
    </lineage>
</organism>
<dbReference type="InterPro" id="IPR011206">
    <property type="entry name" value="Citrate_lyase_beta/mcl1/mcl2"/>
</dbReference>
<evidence type="ECO:0000256" key="5">
    <source>
        <dbReference type="PIRSR" id="PIRSR015582-1"/>
    </source>
</evidence>
<keyword evidence="10" id="KW-1185">Reference proteome</keyword>
<dbReference type="Pfam" id="PF03328">
    <property type="entry name" value="HpcH_HpaI"/>
    <property type="match status" value="1"/>
</dbReference>
<comment type="similarity">
    <text evidence="2">Belongs to the HpcH/HpaI aldolase family.</text>
</comment>
<feature type="domain" description="HpcH/HpaI aldolase/citrate lyase" evidence="8">
    <location>
        <begin position="42"/>
        <end position="242"/>
    </location>
</feature>
<gene>
    <name evidence="9" type="ORF">R2601_20099</name>
</gene>
<sequence>MARGEPAGPRGRKEGPRARKGGEPVARAAAEPGSANGPFLPLFVSADRPDLFARACTAGADAVVIDFEDSVPPESKALVRRIPQSALPAERPVPIYLRVNAPGTPWYRDDVAFARGAGFEGVVLPKVKSVAQLTALREALGEGQTIIALIETMRGLARVEEIACAADRIAFGSLDICEDLGCAHTRMALLPLRSRMVQAARLAGRPAPLDGVTVSVVDAALVSDEAMHASELGFGGKCLIHPRQIAPARAGFRAEQPDLDWARNVIAAEAGELTAADEAELMHSPVVARARRLLNRGKAGL</sequence>
<protein>
    <submittedName>
        <fullName evidence="9">Citrate lyase beta chain</fullName>
    </submittedName>
</protein>
<dbReference type="Proteomes" id="UP000006230">
    <property type="component" value="Unassembled WGS sequence"/>
</dbReference>
<dbReference type="STRING" id="314265.R2601_20099"/>
<feature type="binding site" evidence="5">
    <location>
        <position position="151"/>
    </location>
    <ligand>
        <name>substrate</name>
    </ligand>
</feature>
<feature type="binding site" evidence="6">
    <location>
        <position position="175"/>
    </location>
    <ligand>
        <name>Mg(2+)</name>
        <dbReference type="ChEBI" id="CHEBI:18420"/>
    </ligand>
</feature>
<dbReference type="PANTHER" id="PTHR32308">
    <property type="entry name" value="LYASE BETA SUBUNIT, PUTATIVE (AFU_ORTHOLOGUE AFUA_4G13030)-RELATED"/>
    <property type="match status" value="1"/>
</dbReference>
<feature type="compositionally biased region" description="Basic and acidic residues" evidence="7">
    <location>
        <begin position="11"/>
        <end position="22"/>
    </location>
</feature>
<evidence type="ECO:0000256" key="1">
    <source>
        <dbReference type="ARBA" id="ARBA00001946"/>
    </source>
</evidence>
<proteinExistence type="inferred from homology"/>
<reference evidence="9 10" key="1">
    <citation type="journal article" date="2010" name="J. Bacteriol.">
        <title>Genome sequences of Pelagibaca bermudensis HTCC2601T and Maritimibacter alkaliphilus HTCC2654T, the type strains of two marine Roseobacter genera.</title>
        <authorList>
            <person name="Thrash J.C."/>
            <person name="Cho J.C."/>
            <person name="Ferriera S."/>
            <person name="Johnson J."/>
            <person name="Vergin K.L."/>
            <person name="Giovannoni S.J."/>
        </authorList>
    </citation>
    <scope>NUCLEOTIDE SEQUENCE [LARGE SCALE GENOMIC DNA]</scope>
    <source>
        <strain evidence="10">DSM 26914 / JCM 13377 / KCTC 12554 / HTCC2601</strain>
    </source>
</reference>
<keyword evidence="3 6" id="KW-0479">Metal-binding</keyword>